<reference evidence="1 2" key="1">
    <citation type="submission" date="2019-08" db="EMBL/GenBank/DDBJ databases">
        <title>Phlebobacter frassis gen. nov. sp. nov., a new member of family Sphingobacteriaceae isolated from sand fly rearing media.</title>
        <authorList>
            <person name="Kakumanu M.L."/>
            <person name="Marayati B.F."/>
            <person name="Wada-Katsumata A."/>
            <person name="Wasserberg G."/>
            <person name="Schal C."/>
            <person name="Apperson C.S."/>
            <person name="Ponnusamy L."/>
        </authorList>
    </citation>
    <scope>NUCLEOTIDE SEQUENCE [LARGE SCALE GENOMIC DNA]</scope>
    <source>
        <strain evidence="1 2">SSI9</strain>
    </source>
</reference>
<dbReference type="InterPro" id="IPR005901">
    <property type="entry name" value="GLPGLI"/>
</dbReference>
<comment type="caution">
    <text evidence="1">The sequence shown here is derived from an EMBL/GenBank/DDBJ whole genome shotgun (WGS) entry which is preliminary data.</text>
</comment>
<dbReference type="AlphaFoldDB" id="A0A5D4HCW8"/>
<accession>A0A5D4HCW8</accession>
<dbReference type="Pfam" id="PF09697">
    <property type="entry name" value="Porph_ging"/>
    <property type="match status" value="1"/>
</dbReference>
<dbReference type="EMBL" id="VTAV01000001">
    <property type="protein sequence ID" value="TYR38202.1"/>
    <property type="molecule type" value="Genomic_DNA"/>
</dbReference>
<keyword evidence="2" id="KW-1185">Reference proteome</keyword>
<evidence type="ECO:0000313" key="1">
    <source>
        <dbReference type="EMBL" id="TYR38202.1"/>
    </source>
</evidence>
<proteinExistence type="predicted"/>
<organism evidence="1 2">
    <name type="scientific">Sphingobacterium phlebotomi</name>
    <dbReference type="NCBI Taxonomy" id="2605433"/>
    <lineage>
        <taxon>Bacteria</taxon>
        <taxon>Pseudomonadati</taxon>
        <taxon>Bacteroidota</taxon>
        <taxon>Sphingobacteriia</taxon>
        <taxon>Sphingobacteriales</taxon>
        <taxon>Sphingobacteriaceae</taxon>
        <taxon>Sphingobacterium</taxon>
    </lineage>
</organism>
<dbReference type="NCBIfam" id="TIGR01200">
    <property type="entry name" value="GLPGLI"/>
    <property type="match status" value="1"/>
</dbReference>
<gene>
    <name evidence="1" type="ORF">FXV77_02670</name>
</gene>
<name>A0A5D4HCW8_9SPHI</name>
<protein>
    <submittedName>
        <fullName evidence="1">GLPGLI family protein</fullName>
    </submittedName>
</protein>
<sequence>MMKQVIYLIGIIAVFVTGTAEAQHAYFPTEGTILYDKTVHVKNLLRRHISTLKDDDFSKNYFQELQDRVSETAVLKKKVSFRGQEMSMENVPETYDPIINNLLQMGLLDYQQTLYQDLSKSALKSTFELGGSPVLIQDSLLQVKWKITNEYRNIAGYDCRRANGVTLDSVYVVAFYTDQIPISAGPGTIHGLPGMILGLVVPEQHFNIYATDVKFGSPTLKTAVGRKRDKPMTRKEAQSRLKDILGRWMTDQQFNLLLAAMFL</sequence>
<dbReference type="Proteomes" id="UP000322362">
    <property type="component" value="Unassembled WGS sequence"/>
</dbReference>
<dbReference type="RefSeq" id="WP_148917666.1">
    <property type="nucleotide sequence ID" value="NZ_VTAV01000001.1"/>
</dbReference>
<evidence type="ECO:0000313" key="2">
    <source>
        <dbReference type="Proteomes" id="UP000322362"/>
    </source>
</evidence>